<keyword evidence="2" id="KW-0677">Repeat</keyword>
<dbReference type="OMA" id="AEVIPCN"/>
<organism evidence="4 5">
    <name type="scientific">Taeniopygia guttata</name>
    <name type="common">Zebra finch</name>
    <name type="synonym">Poephila guttata</name>
    <dbReference type="NCBI Taxonomy" id="59729"/>
    <lineage>
        <taxon>Eukaryota</taxon>
        <taxon>Metazoa</taxon>
        <taxon>Chordata</taxon>
        <taxon>Craniata</taxon>
        <taxon>Vertebrata</taxon>
        <taxon>Euteleostomi</taxon>
        <taxon>Archelosauria</taxon>
        <taxon>Archosauria</taxon>
        <taxon>Dinosauria</taxon>
        <taxon>Saurischia</taxon>
        <taxon>Theropoda</taxon>
        <taxon>Coelurosauria</taxon>
        <taxon>Aves</taxon>
        <taxon>Neognathae</taxon>
        <taxon>Neoaves</taxon>
        <taxon>Telluraves</taxon>
        <taxon>Australaves</taxon>
        <taxon>Passeriformes</taxon>
        <taxon>Passeroidea</taxon>
        <taxon>Estrildidae</taxon>
        <taxon>Estrildinae</taxon>
        <taxon>Taeniopygia</taxon>
    </lineage>
</organism>
<sequence>MRSPDFSLVGTQKNRDYSQPGELVPDLLHPLLGEFGSMAPSPSNRDTSHRARGFPAGLGLHGSTPQCLGCFSGAPAAPGAAGLPLWPRQLGKGLGGAAVGRGTGLPLPLLSPCLQNKSCHNASRSPRAQPAGLEEAVPPGEETPEVLLELLRDQHSPWALPPDCSPQDRLLREVAVLAPELLRGSRVFQVIKSLRILDKGVEEVDEGLLRFQQLEELILSANHISRVNSAHLPRTLKVLELCYNVVGDLQDLSAQPPPELQHLGLGYNRLCGPFQEKHLTVDFWPNLVSLDLSFNSLTDLPGLVSQLSTLQNLRILMLQGNPLALIPTYRGFLVDSLPKLFILDDIQIWPEERQQFRGLARQPELIRSEARVVVSIGDMKGLPNPEAFQQLEVGSEGPLITYSYYVTYQFAGGGEPKDKGSPEGTKFHQSPTVATLDVDSSAQDTGETKSHQKPPATEVHKAHSARVFATPGQPWADTINCSYRKEHIAKDLVGLKSYLETGTIVSVVEEKVLAWPVDPEENAVTNKEGQELKKNRAKDKQKQKKKRSYEFRSDPPIHSTLGTTRVTLETLLATDDLVATVCDFGILIPEKPPEPPVLEEKVRSMSQGRAAGCSSANALSGLGIHLSIPQFFSPQNGAEIALSDHHPSLWCGYLRLILVSSSATFFGPRKIDEFIFPFQNV</sequence>
<name>A0A674GKL1_TAEGU</name>
<reference evidence="4" key="3">
    <citation type="submission" date="2025-09" db="UniProtKB">
        <authorList>
            <consortium name="Ensembl"/>
        </authorList>
    </citation>
    <scope>IDENTIFICATION</scope>
</reference>
<dbReference type="Proteomes" id="UP000007754">
    <property type="component" value="Chromosome 15"/>
</dbReference>
<dbReference type="InterPro" id="IPR003591">
    <property type="entry name" value="Leu-rich_rpt_typical-subtyp"/>
</dbReference>
<evidence type="ECO:0000313" key="4">
    <source>
        <dbReference type="Ensembl" id="ENSTGUP00000022917.1"/>
    </source>
</evidence>
<dbReference type="PANTHER" id="PTHR15454">
    <property type="entry name" value="NISCHARIN RELATED"/>
    <property type="match status" value="1"/>
</dbReference>
<proteinExistence type="predicted"/>
<dbReference type="InterPro" id="IPR001611">
    <property type="entry name" value="Leu-rich_rpt"/>
</dbReference>
<evidence type="ECO:0000256" key="2">
    <source>
        <dbReference type="ARBA" id="ARBA00022737"/>
    </source>
</evidence>
<dbReference type="InterPro" id="IPR032675">
    <property type="entry name" value="LRR_dom_sf"/>
</dbReference>
<accession>A0A674GKL1</accession>
<feature type="region of interest" description="Disordered" evidence="3">
    <location>
        <begin position="523"/>
        <end position="556"/>
    </location>
</feature>
<dbReference type="InParanoid" id="A0A674GKL1"/>
<reference evidence="4" key="2">
    <citation type="submission" date="2025-08" db="UniProtKB">
        <authorList>
            <consortium name="Ensembl"/>
        </authorList>
    </citation>
    <scope>IDENTIFICATION</scope>
</reference>
<keyword evidence="1" id="KW-0433">Leucine-rich repeat</keyword>
<dbReference type="PROSITE" id="PS51450">
    <property type="entry name" value="LRR"/>
    <property type="match status" value="1"/>
</dbReference>
<dbReference type="Gene3D" id="3.80.10.10">
    <property type="entry name" value="Ribonuclease Inhibitor"/>
    <property type="match status" value="2"/>
</dbReference>
<evidence type="ECO:0000313" key="5">
    <source>
        <dbReference type="Proteomes" id="UP000007754"/>
    </source>
</evidence>
<dbReference type="SUPFAM" id="SSF52075">
    <property type="entry name" value="Outer arm dynein light chain 1"/>
    <property type="match status" value="1"/>
</dbReference>
<dbReference type="PANTHER" id="PTHR15454:SF19">
    <property type="entry name" value="LEUCINE-RICH REPEAT-CONTAINING PROTEIN 51"/>
    <property type="match status" value="1"/>
</dbReference>
<protein>
    <submittedName>
        <fullName evidence="4">Leucine rich repeat containing 43</fullName>
    </submittedName>
</protein>
<dbReference type="AlphaFoldDB" id="A0A674GKL1"/>
<dbReference type="SMART" id="SM00369">
    <property type="entry name" value="LRR_TYP"/>
    <property type="match status" value="3"/>
</dbReference>
<reference evidence="4 5" key="1">
    <citation type="journal article" date="2010" name="Nature">
        <title>The genome of a songbird.</title>
        <authorList>
            <person name="Warren W.C."/>
            <person name="Clayton D.F."/>
            <person name="Ellegren H."/>
            <person name="Arnold A.P."/>
            <person name="Hillier L.W."/>
            <person name="Kunstner A."/>
            <person name="Searle S."/>
            <person name="White S."/>
            <person name="Vilella A.J."/>
            <person name="Fairley S."/>
            <person name="Heger A."/>
            <person name="Kong L."/>
            <person name="Ponting C.P."/>
            <person name="Jarvis E.D."/>
            <person name="Mello C.V."/>
            <person name="Minx P."/>
            <person name="Lovell P."/>
            <person name="Velho T.A."/>
            <person name="Ferris M."/>
            <person name="Balakrishnan C.N."/>
            <person name="Sinha S."/>
            <person name="Blatti C."/>
            <person name="London S.E."/>
            <person name="Li Y."/>
            <person name="Lin Y.C."/>
            <person name="George J."/>
            <person name="Sweedler J."/>
            <person name="Southey B."/>
            <person name="Gunaratne P."/>
            <person name="Watson M."/>
            <person name="Nam K."/>
            <person name="Backstrom N."/>
            <person name="Smeds L."/>
            <person name="Nabholz B."/>
            <person name="Itoh Y."/>
            <person name="Whitney O."/>
            <person name="Pfenning A.R."/>
            <person name="Howard J."/>
            <person name="Volker M."/>
            <person name="Skinner B.M."/>
            <person name="Griffin D.K."/>
            <person name="Ye L."/>
            <person name="McLaren W.M."/>
            <person name="Flicek P."/>
            <person name="Quesada V."/>
            <person name="Velasco G."/>
            <person name="Lopez-Otin C."/>
            <person name="Puente X.S."/>
            <person name="Olender T."/>
            <person name="Lancet D."/>
            <person name="Smit A.F."/>
            <person name="Hubley R."/>
            <person name="Konkel M.K."/>
            <person name="Walker J.A."/>
            <person name="Batzer M.A."/>
            <person name="Gu W."/>
            <person name="Pollock D.D."/>
            <person name="Chen L."/>
            <person name="Cheng Z."/>
            <person name="Eichler E.E."/>
            <person name="Stapley J."/>
            <person name="Slate J."/>
            <person name="Ekblom R."/>
            <person name="Birkhead T."/>
            <person name="Burke T."/>
            <person name="Burt D."/>
            <person name="Scharff C."/>
            <person name="Adam I."/>
            <person name="Richard H."/>
            <person name="Sultan M."/>
            <person name="Soldatov A."/>
            <person name="Lehrach H."/>
            <person name="Edwards S.V."/>
            <person name="Yang S.P."/>
            <person name="Li X."/>
            <person name="Graves T."/>
            <person name="Fulton L."/>
            <person name="Nelson J."/>
            <person name="Chinwalla A."/>
            <person name="Hou S."/>
            <person name="Mardis E.R."/>
            <person name="Wilson R.K."/>
        </authorList>
    </citation>
    <scope>NUCLEOTIDE SEQUENCE [LARGE SCALE GENOMIC DNA]</scope>
</reference>
<gene>
    <name evidence="4" type="primary">LRRC43</name>
</gene>
<feature type="region of interest" description="Disordered" evidence="3">
    <location>
        <begin position="1"/>
        <end position="21"/>
    </location>
</feature>
<evidence type="ECO:0000256" key="3">
    <source>
        <dbReference type="SAM" id="MobiDB-lite"/>
    </source>
</evidence>
<dbReference type="Ensembl" id="ENSTGUT00000020461.1">
    <property type="protein sequence ID" value="ENSTGUP00000022917.1"/>
    <property type="gene ID" value="ENSTGUG00000006173.2"/>
</dbReference>
<dbReference type="GeneTree" id="ENSGT00390000008994"/>
<keyword evidence="5" id="KW-1185">Reference proteome</keyword>
<feature type="compositionally biased region" description="Polar residues" evidence="3">
    <location>
        <begin position="436"/>
        <end position="445"/>
    </location>
</feature>
<dbReference type="GO" id="GO:0005737">
    <property type="term" value="C:cytoplasm"/>
    <property type="evidence" value="ECO:0007669"/>
    <property type="project" value="TreeGrafter"/>
</dbReference>
<feature type="compositionally biased region" description="Basic and acidic residues" evidence="3">
    <location>
        <begin position="528"/>
        <end position="540"/>
    </location>
</feature>
<feature type="region of interest" description="Disordered" evidence="3">
    <location>
        <begin position="436"/>
        <end position="463"/>
    </location>
</feature>
<evidence type="ECO:0000256" key="1">
    <source>
        <dbReference type="ARBA" id="ARBA00022614"/>
    </source>
</evidence>